<gene>
    <name evidence="3" type="ORF">DFR74_103541</name>
</gene>
<keyword evidence="4" id="KW-1185">Reference proteome</keyword>
<dbReference type="InterPro" id="IPR001466">
    <property type="entry name" value="Beta-lactam-related"/>
</dbReference>
<dbReference type="Proteomes" id="UP000252586">
    <property type="component" value="Unassembled WGS sequence"/>
</dbReference>
<protein>
    <submittedName>
        <fullName evidence="3">CubicO group peptidase (Beta-lactamase class C family)</fullName>
    </submittedName>
</protein>
<dbReference type="InterPro" id="IPR012338">
    <property type="entry name" value="Beta-lactam/transpept-like"/>
</dbReference>
<feature type="chain" id="PRO_5016695605" evidence="1">
    <location>
        <begin position="30"/>
        <end position="463"/>
    </location>
</feature>
<dbReference type="PANTHER" id="PTHR43283:SF7">
    <property type="entry name" value="BETA-LACTAMASE-RELATED DOMAIN-CONTAINING PROTEIN"/>
    <property type="match status" value="1"/>
</dbReference>
<proteinExistence type="predicted"/>
<dbReference type="Gene3D" id="3.40.710.10">
    <property type="entry name" value="DD-peptidase/beta-lactamase superfamily"/>
    <property type="match status" value="1"/>
</dbReference>
<feature type="signal peptide" evidence="1">
    <location>
        <begin position="1"/>
        <end position="29"/>
    </location>
</feature>
<dbReference type="SUPFAM" id="SSF56601">
    <property type="entry name" value="beta-lactamase/transpeptidase-like"/>
    <property type="match status" value="1"/>
</dbReference>
<dbReference type="STRING" id="1210090.GCA_001613185_06278"/>
<sequence length="463" mass="49018">MYLRRTARATLLTASTLLTAALLAPAAPAAPADCAEPGIGQRAEFRDPGAVGMDAAAVADAIEFGKRTGAHAVQVYRHGCLVGDHTPTGNVPMPLASGSKGVASVAVGRAITLGLFGVDDPLSKFFPTADAAHAGITVRQVLNQTTGIHFSWPADVAGLTTDSVLQNLSAPVEFEPGTTFQYAQNVLALLPEIIEITSGADFQDFVQREVMGPLGIARENWVWLRDRSGNTAVNGGLAMRPDDLARIGRLLLQEGTWGGQQLIDPGYIRRAASPSEANGGYGFLWWLNASDTYRGVNVPMPKSYDHPVFVGSPRDMYAFSGALGQFLVMVPSRDLVIVRLGVPASLGRGDISSVLTGTANPDNPELFRRLSAAVTDVPATPYRDPYAYADTGGTQSRTPEELAQLADPMTVAQILLGAGPYASAQCNVLWCDGRLLPQDVFRLILDTSHQIAAANAALGNTPR</sequence>
<dbReference type="Pfam" id="PF00144">
    <property type="entry name" value="Beta-lactamase"/>
    <property type="match status" value="1"/>
</dbReference>
<dbReference type="InterPro" id="IPR050789">
    <property type="entry name" value="Diverse_Enzym_Activities"/>
</dbReference>
<keyword evidence="1" id="KW-0732">Signal</keyword>
<evidence type="ECO:0000313" key="3">
    <source>
        <dbReference type="EMBL" id="RBO92893.1"/>
    </source>
</evidence>
<comment type="caution">
    <text evidence="3">The sequence shown here is derived from an EMBL/GenBank/DDBJ whole genome shotgun (WGS) entry which is preliminary data.</text>
</comment>
<dbReference type="AlphaFoldDB" id="A0A366DS29"/>
<organism evidence="3 4">
    <name type="scientific">Nocardia puris</name>
    <dbReference type="NCBI Taxonomy" id="208602"/>
    <lineage>
        <taxon>Bacteria</taxon>
        <taxon>Bacillati</taxon>
        <taxon>Actinomycetota</taxon>
        <taxon>Actinomycetes</taxon>
        <taxon>Mycobacteriales</taxon>
        <taxon>Nocardiaceae</taxon>
        <taxon>Nocardia</taxon>
    </lineage>
</organism>
<evidence type="ECO:0000256" key="1">
    <source>
        <dbReference type="SAM" id="SignalP"/>
    </source>
</evidence>
<dbReference type="EMBL" id="QNRE01000003">
    <property type="protein sequence ID" value="RBO92893.1"/>
    <property type="molecule type" value="Genomic_DNA"/>
</dbReference>
<evidence type="ECO:0000313" key="4">
    <source>
        <dbReference type="Proteomes" id="UP000252586"/>
    </source>
</evidence>
<name>A0A366DS29_9NOCA</name>
<reference evidence="3 4" key="1">
    <citation type="submission" date="2018-06" db="EMBL/GenBank/DDBJ databases">
        <title>Genomic Encyclopedia of Type Strains, Phase IV (KMG-IV): sequencing the most valuable type-strain genomes for metagenomic binning, comparative biology and taxonomic classification.</title>
        <authorList>
            <person name="Goeker M."/>
        </authorList>
    </citation>
    <scope>NUCLEOTIDE SEQUENCE [LARGE SCALE GENOMIC DNA]</scope>
    <source>
        <strain evidence="3 4">DSM 44599</strain>
    </source>
</reference>
<evidence type="ECO:0000259" key="2">
    <source>
        <dbReference type="Pfam" id="PF00144"/>
    </source>
</evidence>
<dbReference type="PANTHER" id="PTHR43283">
    <property type="entry name" value="BETA-LACTAMASE-RELATED"/>
    <property type="match status" value="1"/>
</dbReference>
<feature type="domain" description="Beta-lactamase-related" evidence="2">
    <location>
        <begin position="72"/>
        <end position="340"/>
    </location>
</feature>
<accession>A0A366DS29</accession>